<keyword evidence="23" id="KW-1185">Reference proteome</keyword>
<keyword evidence="12 20" id="KW-0472">Membrane</keyword>
<keyword evidence="7 18" id="KW-0812">Transmembrane</keyword>
<dbReference type="AlphaFoldDB" id="A0AAD9IWZ3"/>
<feature type="compositionally biased region" description="Polar residues" evidence="19">
    <location>
        <begin position="238"/>
        <end position="259"/>
    </location>
</feature>
<evidence type="ECO:0000256" key="11">
    <source>
        <dbReference type="ARBA" id="ARBA00023065"/>
    </source>
</evidence>
<evidence type="ECO:0000256" key="3">
    <source>
        <dbReference type="ARBA" id="ARBA00022448"/>
    </source>
</evidence>
<keyword evidence="13 17" id="KW-1015">Disulfide bond</keyword>
<dbReference type="Pfam" id="PF00858">
    <property type="entry name" value="ASC"/>
    <property type="match status" value="1"/>
</dbReference>
<dbReference type="InterPro" id="IPR000742">
    <property type="entry name" value="EGF"/>
</dbReference>
<dbReference type="Gene3D" id="2.10.25.10">
    <property type="entry name" value="Laminin"/>
    <property type="match status" value="1"/>
</dbReference>
<feature type="region of interest" description="Disordered" evidence="19">
    <location>
        <begin position="233"/>
        <end position="259"/>
    </location>
</feature>
<evidence type="ECO:0000256" key="16">
    <source>
        <dbReference type="ARBA" id="ARBA00023303"/>
    </source>
</evidence>
<evidence type="ECO:0000256" key="7">
    <source>
        <dbReference type="ARBA" id="ARBA00022692"/>
    </source>
</evidence>
<evidence type="ECO:0000256" key="10">
    <source>
        <dbReference type="ARBA" id="ARBA00023053"/>
    </source>
</evidence>
<evidence type="ECO:0000313" key="23">
    <source>
        <dbReference type="Proteomes" id="UP001208570"/>
    </source>
</evidence>
<keyword evidence="8" id="KW-0677">Repeat</keyword>
<gene>
    <name evidence="22" type="ORF">LSH36_960g00003</name>
</gene>
<dbReference type="GO" id="GO:0007399">
    <property type="term" value="P:nervous system development"/>
    <property type="evidence" value="ECO:0007669"/>
    <property type="project" value="UniProtKB-ARBA"/>
</dbReference>
<dbReference type="CDD" id="cd00054">
    <property type="entry name" value="EGF_CA"/>
    <property type="match status" value="1"/>
</dbReference>
<dbReference type="GO" id="GO:0005509">
    <property type="term" value="F:calcium ion binding"/>
    <property type="evidence" value="ECO:0007669"/>
    <property type="project" value="InterPro"/>
</dbReference>
<evidence type="ECO:0000256" key="19">
    <source>
        <dbReference type="SAM" id="MobiDB-lite"/>
    </source>
</evidence>
<evidence type="ECO:0000256" key="17">
    <source>
        <dbReference type="PROSITE-ProRule" id="PRU00076"/>
    </source>
</evidence>
<dbReference type="EMBL" id="JAODUP010000960">
    <property type="protein sequence ID" value="KAK2142409.1"/>
    <property type="molecule type" value="Genomic_DNA"/>
</dbReference>
<dbReference type="PANTHER" id="PTHR11690:SF248">
    <property type="entry name" value="PICKPOCKET 17, ISOFORM A"/>
    <property type="match status" value="1"/>
</dbReference>
<protein>
    <recommendedName>
        <fullName evidence="21">EGF-like domain-containing protein</fullName>
    </recommendedName>
</protein>
<name>A0AAD9IWZ3_9ANNE</name>
<dbReference type="SMART" id="SM00181">
    <property type="entry name" value="EGF"/>
    <property type="match status" value="1"/>
</dbReference>
<evidence type="ECO:0000256" key="6">
    <source>
        <dbReference type="ARBA" id="ARBA00022536"/>
    </source>
</evidence>
<feature type="transmembrane region" description="Helical" evidence="20">
    <location>
        <begin position="639"/>
        <end position="663"/>
    </location>
</feature>
<accession>A0AAD9IWZ3</accession>
<keyword evidence="10" id="KW-0915">Sodium</keyword>
<evidence type="ECO:0000313" key="22">
    <source>
        <dbReference type="EMBL" id="KAK2142409.1"/>
    </source>
</evidence>
<sequence length="683" mass="76031">MTDVEDEVSPRTKEKGKTDGEFERFHTFLGESTIHGLQNLHKSQDKRRRIVWIIGIILIWILVCAHFAILISSFISNETSIDMRIVDARVLEFPAVTICNANPIKKSALEASAANNPLLQQLMALDGSDRTKKKRRRKRERNYKVQISTTARASHSPQRLSTVTERISPPEESHPSSPKLTTIPRKEYLHSTTVSSSTLTSRPTTVEQTEYFQPAKISTDRLITISAKSTPGIKDEYSQSTPDTPTLTNSRSIPVTRNDNSRFVTHPATITIGMPSTRTVHDYNKILLSTSTETTGKLSTYLNTSLTEKYFGSTSKQITPSSAPQYLTTESLELSTETLTPTTGSNELHFEKSTRPDEYEEADQCSSSKCKHGGACVAEEGTYSCICTPEFQGTHCELGLEVGLNIGQKDIYTAAGGVAGAVIVVHSKDAMPFPEDYGTVLTPGVYNSIKMQLIKIKRLPYPYGDCISTDIDSSNRDVYTSLYNVTYSKSGCEKTCHQRHVIDKCNCAIPNYPRVGVPFGDSNVSLCDEENNKQKLCKDQIGMALGENKLKCDCPNPCHEDLYVASKSSSQWPMQKRMKGIIQDMEILYPDLFKGINTKTDIFTKERIMKQNFLKATIFYDDLSHEKSFQFAGDVGGMLGLWIGVSAMGIIHVIEFVLAVIYSKAITNLKSTRKVEDIHPSTP</sequence>
<evidence type="ECO:0000256" key="4">
    <source>
        <dbReference type="ARBA" id="ARBA00022461"/>
    </source>
</evidence>
<keyword evidence="5" id="KW-0964">Secreted</keyword>
<feature type="transmembrane region" description="Helical" evidence="20">
    <location>
        <begin position="50"/>
        <end position="75"/>
    </location>
</feature>
<keyword evidence="6 17" id="KW-0245">EGF-like domain</keyword>
<feature type="domain" description="EGF-like" evidence="21">
    <location>
        <begin position="361"/>
        <end position="397"/>
    </location>
</feature>
<feature type="compositionally biased region" description="Polar residues" evidence="19">
    <location>
        <begin position="145"/>
        <end position="165"/>
    </location>
</feature>
<dbReference type="GO" id="GO:0005576">
    <property type="term" value="C:extracellular region"/>
    <property type="evidence" value="ECO:0007669"/>
    <property type="project" value="UniProtKB-SubCell"/>
</dbReference>
<dbReference type="Proteomes" id="UP001208570">
    <property type="component" value="Unassembled WGS sequence"/>
</dbReference>
<keyword evidence="9 20" id="KW-1133">Transmembrane helix</keyword>
<evidence type="ECO:0000256" key="13">
    <source>
        <dbReference type="ARBA" id="ARBA00023157"/>
    </source>
</evidence>
<dbReference type="FunFam" id="2.10.25.10:FF:000045">
    <property type="entry name" value="Slit guidance ligand 2"/>
    <property type="match status" value="1"/>
</dbReference>
<feature type="region of interest" description="Disordered" evidence="19">
    <location>
        <begin position="124"/>
        <end position="181"/>
    </location>
</feature>
<comment type="subcellular location">
    <subcellularLocation>
        <location evidence="1">Membrane</location>
        <topology evidence="1">Multi-pass membrane protein</topology>
    </subcellularLocation>
    <subcellularLocation>
        <location evidence="2">Secreted</location>
    </subcellularLocation>
</comment>
<comment type="caution">
    <text evidence="17">Lacks conserved residue(s) required for the propagation of feature annotation.</text>
</comment>
<dbReference type="GO" id="GO:0015280">
    <property type="term" value="F:ligand-gated sodium channel activity"/>
    <property type="evidence" value="ECO:0007669"/>
    <property type="project" value="TreeGrafter"/>
</dbReference>
<evidence type="ECO:0000256" key="15">
    <source>
        <dbReference type="ARBA" id="ARBA00023201"/>
    </source>
</evidence>
<comment type="similarity">
    <text evidence="18">Belongs to the amiloride-sensitive sodium channel (TC 1.A.6) family.</text>
</comment>
<evidence type="ECO:0000256" key="14">
    <source>
        <dbReference type="ARBA" id="ARBA00023180"/>
    </source>
</evidence>
<dbReference type="InterPro" id="IPR001873">
    <property type="entry name" value="ENaC"/>
</dbReference>
<feature type="region of interest" description="Disordered" evidence="19">
    <location>
        <begin position="336"/>
        <end position="355"/>
    </location>
</feature>
<feature type="compositionally biased region" description="Basic residues" evidence="19">
    <location>
        <begin position="131"/>
        <end position="141"/>
    </location>
</feature>
<keyword evidence="11 18" id="KW-0406">Ion transport</keyword>
<dbReference type="Gene3D" id="1.10.287.770">
    <property type="entry name" value="YojJ-like"/>
    <property type="match status" value="1"/>
</dbReference>
<evidence type="ECO:0000256" key="9">
    <source>
        <dbReference type="ARBA" id="ARBA00022989"/>
    </source>
</evidence>
<evidence type="ECO:0000259" key="21">
    <source>
        <dbReference type="PROSITE" id="PS50026"/>
    </source>
</evidence>
<dbReference type="InterPro" id="IPR020903">
    <property type="entry name" value="ENaC_CS"/>
</dbReference>
<keyword evidence="15 18" id="KW-0739">Sodium transport</keyword>
<feature type="disulfide bond" evidence="17">
    <location>
        <begin position="387"/>
        <end position="396"/>
    </location>
</feature>
<dbReference type="Gene3D" id="1.10.287.820">
    <property type="entry name" value="Acid-sensing ion channel domain"/>
    <property type="match status" value="1"/>
</dbReference>
<dbReference type="InterPro" id="IPR001881">
    <property type="entry name" value="EGF-like_Ca-bd_dom"/>
</dbReference>
<keyword evidence="4 18" id="KW-0894">Sodium channel</keyword>
<dbReference type="GO" id="GO:0005886">
    <property type="term" value="C:plasma membrane"/>
    <property type="evidence" value="ECO:0007669"/>
    <property type="project" value="TreeGrafter"/>
</dbReference>
<evidence type="ECO:0000256" key="2">
    <source>
        <dbReference type="ARBA" id="ARBA00004613"/>
    </source>
</evidence>
<dbReference type="PANTHER" id="PTHR11690">
    <property type="entry name" value="AMILORIDE-SENSITIVE SODIUM CHANNEL-RELATED"/>
    <property type="match status" value="1"/>
</dbReference>
<evidence type="ECO:0000256" key="8">
    <source>
        <dbReference type="ARBA" id="ARBA00022737"/>
    </source>
</evidence>
<dbReference type="SMART" id="SM00179">
    <property type="entry name" value="EGF_CA"/>
    <property type="match status" value="1"/>
</dbReference>
<proteinExistence type="inferred from homology"/>
<evidence type="ECO:0000256" key="5">
    <source>
        <dbReference type="ARBA" id="ARBA00022525"/>
    </source>
</evidence>
<keyword evidence="3 18" id="KW-0813">Transport</keyword>
<evidence type="ECO:0000256" key="20">
    <source>
        <dbReference type="SAM" id="Phobius"/>
    </source>
</evidence>
<keyword evidence="16 18" id="KW-0407">Ion channel</keyword>
<evidence type="ECO:0000256" key="12">
    <source>
        <dbReference type="ARBA" id="ARBA00023136"/>
    </source>
</evidence>
<reference evidence="22" key="1">
    <citation type="journal article" date="2023" name="Mol. Biol. Evol.">
        <title>Third-Generation Sequencing Reveals the Adaptive Role of the Epigenome in Three Deep-Sea Polychaetes.</title>
        <authorList>
            <person name="Perez M."/>
            <person name="Aroh O."/>
            <person name="Sun Y."/>
            <person name="Lan Y."/>
            <person name="Juniper S.K."/>
            <person name="Young C.R."/>
            <person name="Angers B."/>
            <person name="Qian P.Y."/>
        </authorList>
    </citation>
    <scope>NUCLEOTIDE SEQUENCE</scope>
    <source>
        <strain evidence="22">P08H-3</strain>
    </source>
</reference>
<dbReference type="PROSITE" id="PS50026">
    <property type="entry name" value="EGF_3"/>
    <property type="match status" value="1"/>
</dbReference>
<comment type="caution">
    <text evidence="22">The sequence shown here is derived from an EMBL/GenBank/DDBJ whole genome shotgun (WGS) entry which is preliminary data.</text>
</comment>
<dbReference type="PROSITE" id="PS00022">
    <property type="entry name" value="EGF_1"/>
    <property type="match status" value="1"/>
</dbReference>
<organism evidence="22 23">
    <name type="scientific">Paralvinella palmiformis</name>
    <dbReference type="NCBI Taxonomy" id="53620"/>
    <lineage>
        <taxon>Eukaryota</taxon>
        <taxon>Metazoa</taxon>
        <taxon>Spiralia</taxon>
        <taxon>Lophotrochozoa</taxon>
        <taxon>Annelida</taxon>
        <taxon>Polychaeta</taxon>
        <taxon>Sedentaria</taxon>
        <taxon>Canalipalpata</taxon>
        <taxon>Terebellida</taxon>
        <taxon>Terebelliformia</taxon>
        <taxon>Alvinellidae</taxon>
        <taxon>Paralvinella</taxon>
    </lineage>
</organism>
<dbReference type="PROSITE" id="PS01206">
    <property type="entry name" value="ASC"/>
    <property type="match status" value="1"/>
</dbReference>
<evidence type="ECO:0000256" key="18">
    <source>
        <dbReference type="RuleBase" id="RU000679"/>
    </source>
</evidence>
<keyword evidence="14" id="KW-0325">Glycoprotein</keyword>
<dbReference type="PRINTS" id="PR01078">
    <property type="entry name" value="AMINACHANNEL"/>
</dbReference>
<evidence type="ECO:0000256" key="1">
    <source>
        <dbReference type="ARBA" id="ARBA00004141"/>
    </source>
</evidence>
<dbReference type="SUPFAM" id="SSF57196">
    <property type="entry name" value="EGF/Laminin"/>
    <property type="match status" value="1"/>
</dbReference>